<evidence type="ECO:0000259" key="6">
    <source>
        <dbReference type="Pfam" id="PF01447"/>
    </source>
</evidence>
<evidence type="ECO:0000256" key="2">
    <source>
        <dbReference type="ARBA" id="ARBA00022723"/>
    </source>
</evidence>
<keyword evidence="1" id="KW-0645">Protease</keyword>
<dbReference type="InterPro" id="IPR050728">
    <property type="entry name" value="Zinc_Metalloprotease_M4"/>
</dbReference>
<evidence type="ECO:0000256" key="4">
    <source>
        <dbReference type="ARBA" id="ARBA00022833"/>
    </source>
</evidence>
<reference evidence="8 9" key="1">
    <citation type="submission" date="2019-06" db="EMBL/GenBank/DDBJ databases">
        <authorList>
            <person name="Livingstone P."/>
            <person name="Whitworth D."/>
        </authorList>
    </citation>
    <scope>NUCLEOTIDE SEQUENCE [LARGE SCALE GENOMIC DNA]</scope>
    <source>
        <strain evidence="8 9">AM401</strain>
    </source>
</reference>
<evidence type="ECO:0000313" key="8">
    <source>
        <dbReference type="EMBL" id="TQF17599.1"/>
    </source>
</evidence>
<name>A0A540X8U4_9BACT</name>
<comment type="caution">
    <text evidence="8">The sequence shown here is derived from an EMBL/GenBank/DDBJ whole genome shotgun (WGS) entry which is preliminary data.</text>
</comment>
<dbReference type="InterPro" id="IPR013783">
    <property type="entry name" value="Ig-like_fold"/>
</dbReference>
<evidence type="ECO:0000256" key="1">
    <source>
        <dbReference type="ARBA" id="ARBA00022670"/>
    </source>
</evidence>
<dbReference type="Pfam" id="PF02868">
    <property type="entry name" value="Peptidase_M4_C"/>
    <property type="match status" value="1"/>
</dbReference>
<evidence type="ECO:0000256" key="5">
    <source>
        <dbReference type="ARBA" id="ARBA00023049"/>
    </source>
</evidence>
<organism evidence="8 9">
    <name type="scientific">Myxococcus llanfairpwllgwyngyllgogerychwyrndrobwllllantysiliogogogochensis</name>
    <dbReference type="NCBI Taxonomy" id="2590453"/>
    <lineage>
        <taxon>Bacteria</taxon>
        <taxon>Pseudomonadati</taxon>
        <taxon>Myxococcota</taxon>
        <taxon>Myxococcia</taxon>
        <taxon>Myxococcales</taxon>
        <taxon>Cystobacterineae</taxon>
        <taxon>Myxococcaceae</taxon>
        <taxon>Myxococcus</taxon>
    </lineage>
</organism>
<dbReference type="InterPro" id="IPR027268">
    <property type="entry name" value="Peptidase_M4/M1_CTD_sf"/>
</dbReference>
<gene>
    <name evidence="8" type="ORF">FJV41_02060</name>
</gene>
<keyword evidence="5" id="KW-0482">Metalloprotease</keyword>
<evidence type="ECO:0008006" key="10">
    <source>
        <dbReference type="Google" id="ProtNLM"/>
    </source>
</evidence>
<accession>A0A540X8U4</accession>
<dbReference type="AlphaFoldDB" id="A0A540X8U4"/>
<evidence type="ECO:0000313" key="9">
    <source>
        <dbReference type="Proteomes" id="UP000315369"/>
    </source>
</evidence>
<dbReference type="Pfam" id="PF01447">
    <property type="entry name" value="Peptidase_M4"/>
    <property type="match status" value="1"/>
</dbReference>
<dbReference type="Gene3D" id="3.10.170.10">
    <property type="match status" value="1"/>
</dbReference>
<feature type="domain" description="Peptidase M4" evidence="6">
    <location>
        <begin position="254"/>
        <end position="400"/>
    </location>
</feature>
<dbReference type="GO" id="GO:0046872">
    <property type="term" value="F:metal ion binding"/>
    <property type="evidence" value="ECO:0007669"/>
    <property type="project" value="UniProtKB-KW"/>
</dbReference>
<keyword evidence="3" id="KW-0378">Hydrolase</keyword>
<dbReference type="PANTHER" id="PTHR33794">
    <property type="entry name" value="BACILLOLYSIN"/>
    <property type="match status" value="1"/>
</dbReference>
<proteinExistence type="predicted"/>
<dbReference type="GO" id="GO:0006508">
    <property type="term" value="P:proteolysis"/>
    <property type="evidence" value="ECO:0007669"/>
    <property type="project" value="UniProtKB-KW"/>
</dbReference>
<dbReference type="GO" id="GO:0004222">
    <property type="term" value="F:metalloendopeptidase activity"/>
    <property type="evidence" value="ECO:0007669"/>
    <property type="project" value="InterPro"/>
</dbReference>
<dbReference type="EMBL" id="VIFM01000005">
    <property type="protein sequence ID" value="TQF17599.1"/>
    <property type="molecule type" value="Genomic_DNA"/>
</dbReference>
<dbReference type="InterPro" id="IPR001570">
    <property type="entry name" value="Peptidase_M4_C_domain"/>
</dbReference>
<dbReference type="Proteomes" id="UP000315369">
    <property type="component" value="Unassembled WGS sequence"/>
</dbReference>
<dbReference type="Gene3D" id="1.10.390.10">
    <property type="entry name" value="Neutral Protease Domain 2"/>
    <property type="match status" value="1"/>
</dbReference>
<keyword evidence="4" id="KW-0862">Zinc</keyword>
<dbReference type="PANTHER" id="PTHR33794:SF1">
    <property type="entry name" value="BACILLOLYSIN"/>
    <property type="match status" value="1"/>
</dbReference>
<dbReference type="Pfam" id="PF17957">
    <property type="entry name" value="Big_7"/>
    <property type="match status" value="1"/>
</dbReference>
<protein>
    <recommendedName>
        <fullName evidence="10">Peptidase M4 domain-containing protein</fullName>
    </recommendedName>
</protein>
<dbReference type="InterPro" id="IPR013856">
    <property type="entry name" value="Peptidase_M4_domain"/>
</dbReference>
<evidence type="ECO:0000256" key="3">
    <source>
        <dbReference type="ARBA" id="ARBA00022801"/>
    </source>
</evidence>
<feature type="domain" description="Peptidase M4 C-terminal" evidence="7">
    <location>
        <begin position="421"/>
        <end position="589"/>
    </location>
</feature>
<keyword evidence="2" id="KW-0479">Metal-binding</keyword>
<dbReference type="OrthoDB" id="5476555at2"/>
<evidence type="ECO:0000259" key="7">
    <source>
        <dbReference type="Pfam" id="PF02868"/>
    </source>
</evidence>
<dbReference type="SUPFAM" id="SSF55486">
    <property type="entry name" value="Metalloproteases ('zincins'), catalytic domain"/>
    <property type="match status" value="1"/>
</dbReference>
<sequence>MVRRTQGSLNHREMSPYARGGSPMGLRKWLLGGCVFMVASCDSAPLDEAAREKSPSRVQAERLAAEHGFDLREVTLVPAPGDTGDRHSLHFQGIPIQGLEARTTQGVTSLTNVRFAATTRPQMQARVTAAQAEATVLAEMKDASARVEESRLMFLPQEERRLKPGVPTPAAGRAHNADHFERVVTGLTLVHQLHLLTGNEPAGVERRWSAQVDARSGQLLRLEPLAIDLAGGTYKPVSGYGYFSGRLTHSVLFENRLYVLQDPRGNKYQAMLSTESLPGSVIEDYVSIDAKFGDGRLFNPTNEENGENGESAAVDAMFAVNLAWGVYESLLSRDGPTGAGLPFEVWLHAPMGNAEYNPSNTRPRLEIGYRTFPAGVTAAGGLLVPLSTTDIIGHELGHDFFMRELARNPATFPSGRTEMHGMNEGTGDIFGFVTELARDAARVGGTALDIDAVPLKTTNLTMGEEAGPVMRNLIDPIIDIWFDGIGGEETHRAGGPLVRMFLLLAYGCTPWQGEQSTDPWSSFLVPEGFSGLGPTAALRLWSRAVLSMPLGADYAQARQATLEAVISLYGASGSTQMKAVGSAFAAINVGDLPDTNPPTAVLSCTQVGADIECTGTITDAETPNKFHTPPQLILDGGNPFPLPGWQFTLRMPGAALKDGTHTVRLKAWDFWQNATTTTVSVVLDKKPPVLSVTRLGPLKQPYFSVTATDDSGIERVEYFDNSVWRSTVSMAPFDNEYDTSTWPDGTHDILIKAFDRFLNVTMVHHALDVDNTPPNVSMTVGGSAPPFIVNASVSDISTITRVDFKVDGVVFATRTNSATSYVVQYTPIDPLAHNLSVEVTDAFGNKSVRTLAAPRDVTPPAVTFEKTQLGSLVRLTFGASDICGLVYPYGLYVDGTLVALPTTPGYVLEFGANMADGPHAFHAVVHDNCGNTTNFETVFFKGITPPVITGITRDDSQPKSPKFTVQCVDTDGVHHVEMRENGVVMQIDTTAPYEFIVDTSARQDGDSILLFQCSDLQGAASTPVTRTVTADNTGPSYTFTVFGAGRTYFVSAGTVSDPRGIQSVVLSGGLIPGFNVTLTQAPYSLTWSIPNIYSFDTQLPFSLLATDKWGNTSNTSLACPVDTASTEPALLFCQVL</sequence>
<dbReference type="Gene3D" id="2.60.40.10">
    <property type="entry name" value="Immunoglobulins"/>
    <property type="match status" value="3"/>
</dbReference>
<keyword evidence="9" id="KW-1185">Reference proteome</keyword>